<dbReference type="Proteomes" id="UP000054709">
    <property type="component" value="Unassembled WGS sequence"/>
</dbReference>
<keyword evidence="1" id="KW-0805">Transcription regulation</keyword>
<dbReference type="PRINTS" id="PR00032">
    <property type="entry name" value="HTHARAC"/>
</dbReference>
<evidence type="ECO:0000256" key="2">
    <source>
        <dbReference type="ARBA" id="ARBA00023125"/>
    </source>
</evidence>
<keyword evidence="6" id="KW-1185">Reference proteome</keyword>
<name>A0A0W1ATU6_9BACL</name>
<dbReference type="SUPFAM" id="SSF46689">
    <property type="entry name" value="Homeodomain-like"/>
    <property type="match status" value="2"/>
</dbReference>
<keyword evidence="3" id="KW-0804">Transcription</keyword>
<accession>A0A0W1ATU6</accession>
<proteinExistence type="predicted"/>
<keyword evidence="2" id="KW-0238">DNA-binding</keyword>
<evidence type="ECO:0000256" key="3">
    <source>
        <dbReference type="ARBA" id="ARBA00023163"/>
    </source>
</evidence>
<dbReference type="Gene3D" id="1.10.10.60">
    <property type="entry name" value="Homeodomain-like"/>
    <property type="match status" value="2"/>
</dbReference>
<gene>
    <name evidence="5" type="ORF">UQ64_23855</name>
</gene>
<evidence type="ECO:0000259" key="4">
    <source>
        <dbReference type="PROSITE" id="PS01124"/>
    </source>
</evidence>
<comment type="caution">
    <text evidence="5">The sequence shown here is derived from an EMBL/GenBank/DDBJ whole genome shotgun (WGS) entry which is preliminary data.</text>
</comment>
<evidence type="ECO:0000313" key="5">
    <source>
        <dbReference type="EMBL" id="KTD84685.1"/>
    </source>
</evidence>
<dbReference type="SMART" id="SM00342">
    <property type="entry name" value="HTH_ARAC"/>
    <property type="match status" value="1"/>
</dbReference>
<dbReference type="Pfam" id="PF12833">
    <property type="entry name" value="HTH_18"/>
    <property type="match status" value="1"/>
</dbReference>
<sequence length="94" mass="11174">MIDYITLVQLATETRMSSRHFIRLFRQQSGMNFPEYLQHKRIELACHLLIETDNKMASISKKVGYQDTAHFREVFRKLIGISPSKYRHMFLIVV</sequence>
<evidence type="ECO:0000313" key="6">
    <source>
        <dbReference type="Proteomes" id="UP000054709"/>
    </source>
</evidence>
<dbReference type="InterPro" id="IPR009057">
    <property type="entry name" value="Homeodomain-like_sf"/>
</dbReference>
<reference evidence="5 6" key="1">
    <citation type="journal article" date="2015" name="Int. Biodeterior. Biodegradation">
        <title>Physiological and genetic screening methods for the isolation of methyl tert-butyl ether-degrading bacteria for bioremediation purposes.</title>
        <authorList>
            <person name="Guisado I.M."/>
            <person name="Purswani J."/>
            <person name="Gonzalez Lopez J."/>
            <person name="Pozo C."/>
        </authorList>
    </citation>
    <scope>NUCLEOTIDE SEQUENCE [LARGE SCALE GENOMIC DNA]</scope>
    <source>
        <strain evidence="5 6">SH7</strain>
    </source>
</reference>
<dbReference type="PANTHER" id="PTHR43280">
    <property type="entry name" value="ARAC-FAMILY TRANSCRIPTIONAL REGULATOR"/>
    <property type="match status" value="1"/>
</dbReference>
<dbReference type="PANTHER" id="PTHR43280:SF2">
    <property type="entry name" value="HTH-TYPE TRANSCRIPTIONAL REGULATOR EXSA"/>
    <property type="match status" value="1"/>
</dbReference>
<dbReference type="InterPro" id="IPR018060">
    <property type="entry name" value="HTH_AraC"/>
</dbReference>
<evidence type="ECO:0000256" key="1">
    <source>
        <dbReference type="ARBA" id="ARBA00023015"/>
    </source>
</evidence>
<feature type="domain" description="HTH araC/xylS-type" evidence="4">
    <location>
        <begin position="1"/>
        <end position="89"/>
    </location>
</feature>
<dbReference type="RefSeq" id="WP_280818234.1">
    <property type="nucleotide sequence ID" value="NZ_LCZJ02000033.1"/>
</dbReference>
<dbReference type="InterPro" id="IPR020449">
    <property type="entry name" value="Tscrpt_reg_AraC-type_HTH"/>
</dbReference>
<dbReference type="EMBL" id="LCZJ02000033">
    <property type="protein sequence ID" value="KTD84685.1"/>
    <property type="molecule type" value="Genomic_DNA"/>
</dbReference>
<dbReference type="GO" id="GO:0003700">
    <property type="term" value="F:DNA-binding transcription factor activity"/>
    <property type="evidence" value="ECO:0007669"/>
    <property type="project" value="InterPro"/>
</dbReference>
<organism evidence="5 6">
    <name type="scientific">Paenibacillus etheri</name>
    <dbReference type="NCBI Taxonomy" id="1306852"/>
    <lineage>
        <taxon>Bacteria</taxon>
        <taxon>Bacillati</taxon>
        <taxon>Bacillota</taxon>
        <taxon>Bacilli</taxon>
        <taxon>Bacillales</taxon>
        <taxon>Paenibacillaceae</taxon>
        <taxon>Paenibacillus</taxon>
    </lineage>
</organism>
<dbReference type="GO" id="GO:0043565">
    <property type="term" value="F:sequence-specific DNA binding"/>
    <property type="evidence" value="ECO:0007669"/>
    <property type="project" value="InterPro"/>
</dbReference>
<dbReference type="AlphaFoldDB" id="A0A0W1ATU6"/>
<protein>
    <recommendedName>
        <fullName evidence="4">HTH araC/xylS-type domain-containing protein</fullName>
    </recommendedName>
</protein>
<dbReference type="PROSITE" id="PS01124">
    <property type="entry name" value="HTH_ARAC_FAMILY_2"/>
    <property type="match status" value="1"/>
</dbReference>